<gene>
    <name evidence="2" type="ORF">PaecuDRAFT_3147</name>
</gene>
<dbReference type="Pfam" id="PF13487">
    <property type="entry name" value="HD_5"/>
    <property type="match status" value="1"/>
</dbReference>
<dbReference type="SMART" id="SM00471">
    <property type="entry name" value="HDc"/>
    <property type="match status" value="1"/>
</dbReference>
<reference evidence="2 3" key="1">
    <citation type="submission" date="2010-07" db="EMBL/GenBank/DDBJ databases">
        <title>The draft genome of Paenibacillus curdlanolyticus YK9.</title>
        <authorList>
            <consortium name="US DOE Joint Genome Institute (JGI-PGF)"/>
            <person name="Lucas S."/>
            <person name="Copeland A."/>
            <person name="Lapidus A."/>
            <person name="Cheng J.-F."/>
            <person name="Bruce D."/>
            <person name="Goodwin L."/>
            <person name="Pitluck S."/>
            <person name="Land M.L."/>
            <person name="Hauser L."/>
            <person name="Chang Y.-J."/>
            <person name="Jeffries C."/>
            <person name="Anderson I.J."/>
            <person name="Johnson E."/>
            <person name="Loganathan U."/>
            <person name="Mulhopadhyay B."/>
            <person name="Kyrpides N."/>
            <person name="Woyke T.J."/>
        </authorList>
    </citation>
    <scope>NUCLEOTIDE SEQUENCE [LARGE SCALE GENOMIC DNA]</scope>
    <source>
        <strain evidence="2 3">YK9</strain>
    </source>
</reference>
<dbReference type="NCBIfam" id="TIGR00277">
    <property type="entry name" value="HDIG"/>
    <property type="match status" value="1"/>
</dbReference>
<dbReference type="PROSITE" id="PS51832">
    <property type="entry name" value="HD_GYP"/>
    <property type="match status" value="1"/>
</dbReference>
<dbReference type="Gene3D" id="1.10.3210.10">
    <property type="entry name" value="Hypothetical protein af1432"/>
    <property type="match status" value="1"/>
</dbReference>
<feature type="domain" description="HD-GYP" evidence="1">
    <location>
        <begin position="122"/>
        <end position="317"/>
    </location>
</feature>
<dbReference type="OrthoDB" id="9759601at2"/>
<proteinExistence type="predicted"/>
<evidence type="ECO:0000313" key="3">
    <source>
        <dbReference type="Proteomes" id="UP000005387"/>
    </source>
</evidence>
<keyword evidence="3" id="KW-1185">Reference proteome</keyword>
<sequence length="359" mass="41097">MRVHVTDLKNGDRLNADAFNDFGLHVLSKGTTLQGKEISMLFQHQIDYVEIDLRADAEMAKPSEPTNTNRTLESGMSPKWMPTVQPIYEDTIKGCRTLFETAFKEGTINEAAVQATFQPLVDNFRMERDVVSMLLLLNTKDDYTYQHSVQVGMLSFYLASWMGYSEEEAVEIGQAGFLHDIGKCRIKEDILNKPGRLTDEEFAEIKRHPDYGFEIIQQSMENEVAALVAAQHHERMNGTGYPLGLIGDQIHPVAKIVAVVDVYSAMISMRVYRERRDLLHVLRELYRMSFSELDAETTQTFIKHMIPNFIGKQALLSDGQKGVIVMTHPTEFFRPLIQIQDRFIDLTIERKLDVEEIFL</sequence>
<name>E0IBV8_9BACL</name>
<accession>E0IBV8</accession>
<evidence type="ECO:0000259" key="1">
    <source>
        <dbReference type="PROSITE" id="PS51832"/>
    </source>
</evidence>
<dbReference type="CDD" id="cd00077">
    <property type="entry name" value="HDc"/>
    <property type="match status" value="1"/>
</dbReference>
<organism evidence="2 3">
    <name type="scientific">Paenibacillus curdlanolyticus YK9</name>
    <dbReference type="NCBI Taxonomy" id="717606"/>
    <lineage>
        <taxon>Bacteria</taxon>
        <taxon>Bacillati</taxon>
        <taxon>Bacillota</taxon>
        <taxon>Bacilli</taxon>
        <taxon>Bacillales</taxon>
        <taxon>Paenibacillaceae</taxon>
        <taxon>Paenibacillus</taxon>
    </lineage>
</organism>
<dbReference type="RefSeq" id="WP_006039135.1">
    <property type="nucleotide sequence ID" value="NZ_AEDD01000008.1"/>
</dbReference>
<protein>
    <submittedName>
        <fullName evidence="2">Metal dependent phosphohydrolase</fullName>
    </submittedName>
</protein>
<dbReference type="InterPro" id="IPR037522">
    <property type="entry name" value="HD_GYP_dom"/>
</dbReference>
<dbReference type="EMBL" id="AEDD01000008">
    <property type="protein sequence ID" value="EFM10188.1"/>
    <property type="molecule type" value="Genomic_DNA"/>
</dbReference>
<dbReference type="GO" id="GO:0016787">
    <property type="term" value="F:hydrolase activity"/>
    <property type="evidence" value="ECO:0007669"/>
    <property type="project" value="UniProtKB-KW"/>
</dbReference>
<dbReference type="InterPro" id="IPR003607">
    <property type="entry name" value="HD/PDEase_dom"/>
</dbReference>
<dbReference type="InterPro" id="IPR006675">
    <property type="entry name" value="HDIG_dom"/>
</dbReference>
<dbReference type="PANTHER" id="PTHR43155:SF2">
    <property type="entry name" value="CYCLIC DI-GMP PHOSPHODIESTERASE PA4108"/>
    <property type="match status" value="1"/>
</dbReference>
<dbReference type="STRING" id="717606.PaecuDRAFT_3147"/>
<dbReference type="Proteomes" id="UP000005387">
    <property type="component" value="Unassembled WGS sequence"/>
</dbReference>
<keyword evidence="2" id="KW-0378">Hydrolase</keyword>
<dbReference type="PANTHER" id="PTHR43155">
    <property type="entry name" value="CYCLIC DI-GMP PHOSPHODIESTERASE PA4108-RELATED"/>
    <property type="match status" value="1"/>
</dbReference>
<evidence type="ECO:0000313" key="2">
    <source>
        <dbReference type="EMBL" id="EFM10188.1"/>
    </source>
</evidence>
<dbReference type="eggNOG" id="COG2206">
    <property type="taxonomic scope" value="Bacteria"/>
</dbReference>
<dbReference type="SUPFAM" id="SSF109604">
    <property type="entry name" value="HD-domain/PDEase-like"/>
    <property type="match status" value="1"/>
</dbReference>
<dbReference type="AlphaFoldDB" id="E0IBV8"/>